<dbReference type="Gene3D" id="1.10.510.10">
    <property type="entry name" value="Transferase(Phosphotransferase) domain 1"/>
    <property type="match status" value="1"/>
</dbReference>
<protein>
    <submittedName>
        <fullName evidence="3">Mitochondrial import inner membrane translocase subunit</fullName>
    </submittedName>
</protein>
<feature type="transmembrane region" description="Helical" evidence="2">
    <location>
        <begin position="581"/>
        <end position="601"/>
    </location>
</feature>
<keyword evidence="2" id="KW-0472">Membrane</keyword>
<dbReference type="InterPro" id="IPR011009">
    <property type="entry name" value="Kinase-like_dom_sf"/>
</dbReference>
<keyword evidence="2" id="KW-1133">Transmembrane helix</keyword>
<dbReference type="EMBL" id="JABFOF010000003">
    <property type="protein sequence ID" value="KAG2402136.1"/>
    <property type="molecule type" value="Genomic_DNA"/>
</dbReference>
<accession>A0A8T0KR10</accession>
<feature type="compositionally biased region" description="Gly residues" evidence="1">
    <location>
        <begin position="766"/>
        <end position="775"/>
    </location>
</feature>
<evidence type="ECO:0000313" key="4">
    <source>
        <dbReference type="Proteomes" id="UP000743370"/>
    </source>
</evidence>
<keyword evidence="2" id="KW-0812">Transmembrane</keyword>
<comment type="caution">
    <text evidence="3">The sequence shown here is derived from an EMBL/GenBank/DDBJ whole genome shotgun (WGS) entry which is preliminary data.</text>
</comment>
<evidence type="ECO:0000256" key="1">
    <source>
        <dbReference type="SAM" id="MobiDB-lite"/>
    </source>
</evidence>
<name>A0A8T0KR10_PHAAN</name>
<gene>
    <name evidence="3" type="ORF">HKW66_Vig0233320</name>
</gene>
<feature type="region of interest" description="Disordered" evidence="1">
    <location>
        <begin position="744"/>
        <end position="776"/>
    </location>
</feature>
<sequence>MAMSRSTSLDSTTHYTDEQWVVDICDTLVALSATELDLKDSHPVCICEVPESLTSTMREDYIPQFVGLGPYHHFREGLVFTDHQKLAAARRVLRHFLPRNSIDLFQHRISNFDTHIQTFFHPDVASTYNLPTLSYVLTVDGLFVLAFITLLKGENHESGFSYFLTGKLGMPLFNAVGRELTVNALIREVFKLENQIPFYVFKQISGVNNNEIHSDSMSLSLASSMKNFCKKECPFVNLKELPDRVALEGYYHLLDLMYHLVVPNHQSEPVSQPDSKVEAQDEPEDEPQVPAEAPTEVQGEDPAVETETKAEDNVACFSICYRILLFLVATCIVIWFMITVVLKLFLWVITSIFRKIQRVLGFLFSVVLKALRPLWGVVVGLGKRLNPALCWLHAALTKLEGKVNHPILKPLTQAVGRLEVITATIESAESGVPRVVMIPSVKELNEAGILFRPAESGISSIDFDEGKCVFYLPCMRLDVNSEVIIRNLVAYETLIKSSTPLVFTRYVELMRAIIDTPEDVKILVDSEIIHSELRNEVMADIFNRMNKPIRATKTPNLDKVIYKVNAMFDSKEKHKRVVSKYTSGSFLTAIGGLLFLAFTALQTYCTVLNCSSSSRLVQFPTHFDDYASAKPSLPTRAYDPYKDLDAPIRNLYHLPTSPEFLFVEEARRKRRSWGENLTFYTGCGYLAGAVGGAGLGLVEGVKAFESGDTMKLRINRVLNAARHSAESRRQETRTTYEIVSQRALHQRTVPGGERGEISDSSRSGGQRCGGSGRGGEASVETICAYIKERSSPDFLDESKAKASWRWPKRKSIILDVAKGLAYLQYGVQPIILHRDIKAINFAEGYQTCNQ</sequence>
<dbReference type="SUPFAM" id="SSF56112">
    <property type="entry name" value="Protein kinase-like (PK-like)"/>
    <property type="match status" value="1"/>
</dbReference>
<dbReference type="PANTHER" id="PTHR31549">
    <property type="entry name" value="PROTEIN, PUTATIVE (DUF247)-RELATED-RELATED"/>
    <property type="match status" value="1"/>
</dbReference>
<evidence type="ECO:0000256" key="2">
    <source>
        <dbReference type="SAM" id="Phobius"/>
    </source>
</evidence>
<organism evidence="3 4">
    <name type="scientific">Phaseolus angularis</name>
    <name type="common">Azuki bean</name>
    <name type="synonym">Vigna angularis</name>
    <dbReference type="NCBI Taxonomy" id="3914"/>
    <lineage>
        <taxon>Eukaryota</taxon>
        <taxon>Viridiplantae</taxon>
        <taxon>Streptophyta</taxon>
        <taxon>Embryophyta</taxon>
        <taxon>Tracheophyta</taxon>
        <taxon>Spermatophyta</taxon>
        <taxon>Magnoliopsida</taxon>
        <taxon>eudicotyledons</taxon>
        <taxon>Gunneridae</taxon>
        <taxon>Pentapetalae</taxon>
        <taxon>rosids</taxon>
        <taxon>fabids</taxon>
        <taxon>Fabales</taxon>
        <taxon>Fabaceae</taxon>
        <taxon>Papilionoideae</taxon>
        <taxon>50 kb inversion clade</taxon>
        <taxon>NPAAA clade</taxon>
        <taxon>indigoferoid/millettioid clade</taxon>
        <taxon>Phaseoleae</taxon>
        <taxon>Vigna</taxon>
    </lineage>
</organism>
<dbReference type="Pfam" id="PF03140">
    <property type="entry name" value="DUF247"/>
    <property type="match status" value="1"/>
</dbReference>
<proteinExistence type="predicted"/>
<feature type="transmembrane region" description="Helical" evidence="2">
    <location>
        <begin position="323"/>
        <end position="349"/>
    </location>
</feature>
<feature type="region of interest" description="Disordered" evidence="1">
    <location>
        <begin position="267"/>
        <end position="305"/>
    </location>
</feature>
<dbReference type="AlphaFoldDB" id="A0A8T0KR10"/>
<dbReference type="Proteomes" id="UP000743370">
    <property type="component" value="Unassembled WGS sequence"/>
</dbReference>
<evidence type="ECO:0000313" key="3">
    <source>
        <dbReference type="EMBL" id="KAG2402136.1"/>
    </source>
</evidence>
<reference evidence="3 4" key="1">
    <citation type="submission" date="2020-05" db="EMBL/GenBank/DDBJ databases">
        <title>Vigna angularis (adzuki bean) Var. LongXiaoDou No. 4 denovo assembly.</title>
        <authorList>
            <person name="Xiang H."/>
        </authorList>
    </citation>
    <scope>NUCLEOTIDE SEQUENCE [LARGE SCALE GENOMIC DNA]</scope>
    <source>
        <tissue evidence="3">Leaf</tissue>
    </source>
</reference>
<dbReference type="InterPro" id="IPR004158">
    <property type="entry name" value="DUF247_pln"/>
</dbReference>
<dbReference type="PANTHER" id="PTHR31549:SF259">
    <property type="match status" value="1"/>
</dbReference>